<dbReference type="GO" id="GO:0003676">
    <property type="term" value="F:nucleic acid binding"/>
    <property type="evidence" value="ECO:0007669"/>
    <property type="project" value="InterPro"/>
</dbReference>
<dbReference type="GO" id="GO:0003824">
    <property type="term" value="F:catalytic activity"/>
    <property type="evidence" value="ECO:0007669"/>
    <property type="project" value="UniProtKB-KW"/>
</dbReference>
<evidence type="ECO:0008006" key="8">
    <source>
        <dbReference type="Google" id="ProtNLM"/>
    </source>
</evidence>
<dbReference type="InterPro" id="IPR005162">
    <property type="entry name" value="Retrotrans_gag_dom"/>
</dbReference>
<dbReference type="InterPro" id="IPR056924">
    <property type="entry name" value="SH3_Tf2-1"/>
</dbReference>
<feature type="domain" description="Reverse transcriptase" evidence="3">
    <location>
        <begin position="241"/>
        <end position="325"/>
    </location>
</feature>
<evidence type="ECO:0000259" key="6">
    <source>
        <dbReference type="Pfam" id="PF24626"/>
    </source>
</evidence>
<dbReference type="Pfam" id="PF17919">
    <property type="entry name" value="RT_RNaseH_2"/>
    <property type="match status" value="1"/>
</dbReference>
<feature type="region of interest" description="Disordered" evidence="2">
    <location>
        <begin position="133"/>
        <end position="155"/>
    </location>
</feature>
<dbReference type="Gene3D" id="3.30.420.10">
    <property type="entry name" value="Ribonuclease H-like superfamily/Ribonuclease H"/>
    <property type="match status" value="1"/>
</dbReference>
<dbReference type="InterPro" id="IPR000477">
    <property type="entry name" value="RT_dom"/>
</dbReference>
<evidence type="ECO:0000259" key="5">
    <source>
        <dbReference type="Pfam" id="PF17919"/>
    </source>
</evidence>
<evidence type="ECO:0000313" key="7">
    <source>
        <dbReference type="EMBL" id="TMW85548.1"/>
    </source>
</evidence>
<evidence type="ECO:0000259" key="4">
    <source>
        <dbReference type="Pfam" id="PF03732"/>
    </source>
</evidence>
<evidence type="ECO:0000259" key="3">
    <source>
        <dbReference type="Pfam" id="PF00078"/>
    </source>
</evidence>
<dbReference type="Pfam" id="PF24626">
    <property type="entry name" value="SH3_Tf2-1"/>
    <property type="match status" value="1"/>
</dbReference>
<sequence>MTAQANRQVVPRENQHMSTMVSRLRDFTRMNPPTLYRSKVDEDPQEFIDETYKILYAMGLTTSEKAELATYKLKDVAQTWYVQWRDDRPSRGGPMTWEIFKKDFLDRLFPREKREAKVQEFINLRQEVEETRVKRKSKDAKRAKSYNGGSSKGRLDIQDKHGFKKRVKDLDSKNPPIELVPVVRELSEVFPNDLPGIPPEQEIDFGIDLLPDTNPISIPPYWMAPAELKELKAQLKDLLDKKKDGSLRMYIDYRQLNKVTIKNKYPLPRIYNLFDQHQGESYFSKIDLRSEYHQLRVRGEDITKRAFWTRKCEFWLRSVAFLGNIITSEGVEVDPRKTEAVKNCPRPLTPIDIRIFLGLGVIIGECEIEWSDACERSFQILKDRLTSALVLTLPEGTKGFGVYCDASRVGLGSLEYVFTQKELNLRQRRWLKLLKYYDMSVLYHPGKTNVVVDALKRMTMGSVSHVDGAKKDLVKEVHRLSKQHLDKPLMELKNSFMGKLNEAFSLEGWCLEVSRKQYDSIWVVVDRLTKSSHFIPVRSTYLVEDYGRIIIDEIVCYHGIPLSIISDMGAQFTSRFQRSGEIWQERKLSPRYMGPYVILQKISKFVYELRLPSKLASVHPVFHISMLKKCIGDPESIHPIEGLGVQENLSYEKVLVQILYRQVKKLRNKKVASVKVLWNNHLVKGATREVEADVKSR</sequence>
<dbReference type="InterPro" id="IPR041577">
    <property type="entry name" value="RT_RNaseH_2"/>
</dbReference>
<dbReference type="Pfam" id="PF03732">
    <property type="entry name" value="Retrotrans_gag"/>
    <property type="match status" value="1"/>
</dbReference>
<feature type="domain" description="Tf2-1-like SH3-like" evidence="6">
    <location>
        <begin position="584"/>
        <end position="630"/>
    </location>
</feature>
<dbReference type="InterPro" id="IPR043502">
    <property type="entry name" value="DNA/RNA_pol_sf"/>
</dbReference>
<name>A0A6N2AUX5_SOLCI</name>
<feature type="domain" description="Reverse transcriptase/retrotransposon-derived protein RNase H-like" evidence="5">
    <location>
        <begin position="370"/>
        <end position="413"/>
    </location>
</feature>
<dbReference type="InterPro" id="IPR050951">
    <property type="entry name" value="Retrovirus_Pol_polyprotein"/>
</dbReference>
<dbReference type="Gene3D" id="3.10.10.10">
    <property type="entry name" value="HIV Type 1 Reverse Transcriptase, subunit A, domain 1"/>
    <property type="match status" value="1"/>
</dbReference>
<feature type="compositionally biased region" description="Basic residues" evidence="2">
    <location>
        <begin position="133"/>
        <end position="144"/>
    </location>
</feature>
<dbReference type="PANTHER" id="PTHR37984:SF5">
    <property type="entry name" value="PROTEIN NYNRIN-LIKE"/>
    <property type="match status" value="1"/>
</dbReference>
<dbReference type="Pfam" id="PF00078">
    <property type="entry name" value="RVT_1"/>
    <property type="match status" value="1"/>
</dbReference>
<dbReference type="AlphaFoldDB" id="A0A6N2AUX5"/>
<proteinExistence type="predicted"/>
<dbReference type="SUPFAM" id="SSF56672">
    <property type="entry name" value="DNA/RNA polymerases"/>
    <property type="match status" value="1"/>
</dbReference>
<evidence type="ECO:0000256" key="2">
    <source>
        <dbReference type="SAM" id="MobiDB-lite"/>
    </source>
</evidence>
<accession>A0A6N2AUX5</accession>
<evidence type="ECO:0000256" key="1">
    <source>
        <dbReference type="ARBA" id="ARBA00023268"/>
    </source>
</evidence>
<gene>
    <name evidence="7" type="ORF">EJD97_022970</name>
</gene>
<dbReference type="SUPFAM" id="SSF53098">
    <property type="entry name" value="Ribonuclease H-like"/>
    <property type="match status" value="1"/>
</dbReference>
<dbReference type="EMBL" id="RXGB01007341">
    <property type="protein sequence ID" value="TMW85548.1"/>
    <property type="molecule type" value="Genomic_DNA"/>
</dbReference>
<reference evidence="7" key="1">
    <citation type="submission" date="2019-05" db="EMBL/GenBank/DDBJ databases">
        <title>The de novo reference genome and transcriptome assemblies of the wild tomato species Solanum chilense.</title>
        <authorList>
            <person name="Stam R."/>
            <person name="Nosenko T."/>
            <person name="Hoerger A.C."/>
            <person name="Stephan W."/>
            <person name="Seidel M.A."/>
            <person name="Kuhn J.M.M."/>
            <person name="Haberer G."/>
            <person name="Tellier A."/>
        </authorList>
    </citation>
    <scope>NUCLEOTIDE SEQUENCE</scope>
    <source>
        <tissue evidence="7">Mature leaves</tissue>
    </source>
</reference>
<dbReference type="Gene3D" id="3.30.70.270">
    <property type="match status" value="1"/>
</dbReference>
<dbReference type="InterPro" id="IPR036397">
    <property type="entry name" value="RNaseH_sf"/>
</dbReference>
<dbReference type="InterPro" id="IPR012337">
    <property type="entry name" value="RNaseH-like_sf"/>
</dbReference>
<comment type="caution">
    <text evidence="7">The sequence shown here is derived from an EMBL/GenBank/DDBJ whole genome shotgun (WGS) entry which is preliminary data.</text>
</comment>
<organism evidence="7">
    <name type="scientific">Solanum chilense</name>
    <name type="common">Tomato</name>
    <name type="synonym">Lycopersicon chilense</name>
    <dbReference type="NCBI Taxonomy" id="4083"/>
    <lineage>
        <taxon>Eukaryota</taxon>
        <taxon>Viridiplantae</taxon>
        <taxon>Streptophyta</taxon>
        <taxon>Embryophyta</taxon>
        <taxon>Tracheophyta</taxon>
        <taxon>Spermatophyta</taxon>
        <taxon>Magnoliopsida</taxon>
        <taxon>eudicotyledons</taxon>
        <taxon>Gunneridae</taxon>
        <taxon>Pentapetalae</taxon>
        <taxon>asterids</taxon>
        <taxon>lamiids</taxon>
        <taxon>Solanales</taxon>
        <taxon>Solanaceae</taxon>
        <taxon>Solanoideae</taxon>
        <taxon>Solaneae</taxon>
        <taxon>Solanum</taxon>
        <taxon>Solanum subgen. Lycopersicon</taxon>
    </lineage>
</organism>
<protein>
    <recommendedName>
        <fullName evidence="8">Integrase catalytic domain-containing protein</fullName>
    </recommendedName>
</protein>
<keyword evidence="1" id="KW-0511">Multifunctional enzyme</keyword>
<dbReference type="PANTHER" id="PTHR37984">
    <property type="entry name" value="PROTEIN CBG26694"/>
    <property type="match status" value="1"/>
</dbReference>
<dbReference type="InterPro" id="IPR043128">
    <property type="entry name" value="Rev_trsase/Diguanyl_cyclase"/>
</dbReference>
<feature type="domain" description="Retrotransposon gag" evidence="4">
    <location>
        <begin position="68"/>
        <end position="129"/>
    </location>
</feature>